<dbReference type="EMBL" id="CAUJNA010003224">
    <property type="protein sequence ID" value="CAJ1396258.1"/>
    <property type="molecule type" value="Genomic_DNA"/>
</dbReference>
<dbReference type="PANTHER" id="PTHR47938">
    <property type="entry name" value="RESPIRATORY COMPLEX I CHAPERONE (CIA84), PUTATIVE (AFU_ORTHOLOGUE AFUA_2G06020)-RELATED"/>
    <property type="match status" value="1"/>
</dbReference>
<dbReference type="Pfam" id="PF01535">
    <property type="entry name" value="PPR"/>
    <property type="match status" value="3"/>
</dbReference>
<gene>
    <name evidence="5" type="ORF">EVOR1521_LOCUS20516</name>
</gene>
<keyword evidence="3" id="KW-1133">Transmembrane helix</keyword>
<name>A0AA36IYD6_9DINO</name>
<feature type="transmembrane region" description="Helical" evidence="3">
    <location>
        <begin position="1506"/>
        <end position="1524"/>
    </location>
</feature>
<dbReference type="Pfam" id="PF13041">
    <property type="entry name" value="PPR_2"/>
    <property type="match status" value="1"/>
</dbReference>
<reference evidence="5" key="1">
    <citation type="submission" date="2023-08" db="EMBL/GenBank/DDBJ databases">
        <authorList>
            <person name="Chen Y."/>
            <person name="Shah S."/>
            <person name="Dougan E. K."/>
            <person name="Thang M."/>
            <person name="Chan C."/>
        </authorList>
    </citation>
    <scope>NUCLEOTIDE SEQUENCE</scope>
</reference>
<feature type="transmembrane region" description="Helical" evidence="3">
    <location>
        <begin position="1425"/>
        <end position="1445"/>
    </location>
</feature>
<feature type="repeat" description="PPR" evidence="2">
    <location>
        <begin position="1031"/>
        <end position="1065"/>
    </location>
</feature>
<dbReference type="InterPro" id="IPR016024">
    <property type="entry name" value="ARM-type_fold"/>
</dbReference>
<dbReference type="PANTHER" id="PTHR47938:SF35">
    <property type="entry name" value="PENTATRICOPEPTIDE REPEAT-CONTAINING PROTEIN 4, MITOCHONDRIAL-RELATED"/>
    <property type="match status" value="1"/>
</dbReference>
<keyword evidence="6" id="KW-1185">Reference proteome</keyword>
<evidence type="ECO:0000256" key="3">
    <source>
        <dbReference type="SAM" id="Phobius"/>
    </source>
</evidence>
<dbReference type="Pfam" id="PF25018">
    <property type="entry name" value="HEAT_IPO9_c"/>
    <property type="match status" value="1"/>
</dbReference>
<dbReference type="GO" id="GO:0003729">
    <property type="term" value="F:mRNA binding"/>
    <property type="evidence" value="ECO:0007669"/>
    <property type="project" value="TreeGrafter"/>
</dbReference>
<protein>
    <recommendedName>
        <fullName evidence="4">Importin N-terminal domain-containing protein</fullName>
    </recommendedName>
</protein>
<dbReference type="PROSITE" id="PS51375">
    <property type="entry name" value="PPR"/>
    <property type="match status" value="3"/>
</dbReference>
<evidence type="ECO:0000313" key="6">
    <source>
        <dbReference type="Proteomes" id="UP001178507"/>
    </source>
</evidence>
<feature type="repeat" description="PPR" evidence="2">
    <location>
        <begin position="1136"/>
        <end position="1170"/>
    </location>
</feature>
<dbReference type="InterPro" id="IPR056840">
    <property type="entry name" value="HEAT_IPO9_central"/>
</dbReference>
<comment type="similarity">
    <text evidence="1">Belongs to the importin beta family.</text>
</comment>
<evidence type="ECO:0000259" key="4">
    <source>
        <dbReference type="PROSITE" id="PS50166"/>
    </source>
</evidence>
<dbReference type="InterPro" id="IPR002885">
    <property type="entry name" value="PPR_rpt"/>
</dbReference>
<feature type="transmembrane region" description="Helical" evidence="3">
    <location>
        <begin position="1457"/>
        <end position="1476"/>
    </location>
</feature>
<evidence type="ECO:0000256" key="1">
    <source>
        <dbReference type="ARBA" id="ARBA00007991"/>
    </source>
</evidence>
<dbReference type="InterPro" id="IPR001494">
    <property type="entry name" value="Importin-beta_N"/>
</dbReference>
<comment type="caution">
    <text evidence="5">The sequence shown here is derived from an EMBL/GenBank/DDBJ whole genome shotgun (WGS) entry which is preliminary data.</text>
</comment>
<dbReference type="GO" id="GO:0006886">
    <property type="term" value="P:intracellular protein transport"/>
    <property type="evidence" value="ECO:0007669"/>
    <property type="project" value="InterPro"/>
</dbReference>
<feature type="domain" description="Importin N-terminal" evidence="4">
    <location>
        <begin position="26"/>
        <end position="96"/>
    </location>
</feature>
<accession>A0AA36IYD6</accession>
<keyword evidence="3" id="KW-0472">Membrane</keyword>
<dbReference type="GO" id="GO:0031267">
    <property type="term" value="F:small GTPase binding"/>
    <property type="evidence" value="ECO:0007669"/>
    <property type="project" value="InterPro"/>
</dbReference>
<dbReference type="Pfam" id="PF25758">
    <property type="entry name" value="TPR_IPO11"/>
    <property type="match status" value="1"/>
</dbReference>
<dbReference type="Proteomes" id="UP001178507">
    <property type="component" value="Unassembled WGS sequence"/>
</dbReference>
<feature type="transmembrane region" description="Helical" evidence="3">
    <location>
        <begin position="1560"/>
        <end position="1578"/>
    </location>
</feature>
<keyword evidence="3" id="KW-0812">Transmembrane</keyword>
<dbReference type="Gene3D" id="1.25.10.10">
    <property type="entry name" value="Leucine-rich Repeat Variant"/>
    <property type="match status" value="1"/>
</dbReference>
<proteinExistence type="inferred from homology"/>
<dbReference type="SUPFAM" id="SSF48371">
    <property type="entry name" value="ARM repeat"/>
    <property type="match status" value="1"/>
</dbReference>
<dbReference type="InterPro" id="IPR058669">
    <property type="entry name" value="TPR_IPO7/11-like"/>
</dbReference>
<evidence type="ECO:0000313" key="5">
    <source>
        <dbReference type="EMBL" id="CAJ1396258.1"/>
    </source>
</evidence>
<feature type="transmembrane region" description="Helical" evidence="3">
    <location>
        <begin position="1529"/>
        <end position="1548"/>
    </location>
</feature>
<dbReference type="PROSITE" id="PS50166">
    <property type="entry name" value="IMPORTIN_B_NT"/>
    <property type="match status" value="1"/>
</dbReference>
<dbReference type="InterPro" id="IPR011990">
    <property type="entry name" value="TPR-like_helical_dom_sf"/>
</dbReference>
<sequence>MEWHDQELCRLLVSLGSAESTERKAAEAALEGARFSAGFAARLAAFGAAGPGSQEAVPLRQLALTILRQLTQKHWSQLGPEDQHACREALLRGMAEPDRRLQGLLLVSVANTRSAGPWPELDQRLLRGITQYQHLAEAVACVECIVALLDDGTLDVAKSLSQLQAPLLQLASSEAPPELRRSCVRAHVSSVTSVMASMGEAGKEAVEATLPGWLAAYARLCEGAEAWPVEEKVKSCFGALQGVTSLCRFRELDHAMSECMEAVLRPTCLLVQNLLPAYEAVIQNNDDGQSEEEGGIAPMVAQTMELLQVMATRSKLKGLLKNRVKNLIQLLVPFMRITESQVAAWKADPNEYLQQEEDDHFRGCMVRLSGEGLLGVMMETFKREAHRSLAGVVADLLERGESSRGDASAWKLTELGLLIFSIAVQEASAKSLQRSDLGPQVPSVLALAAKLSGDKASPEFLRARAFSLLHRLADTVTSLAGQEVPRLLEGAAAGLASTEPLIVRVSACRVFCRFLTSTQDEALREELLLKKGVLASLGSLLREADEELLHLCLECLCIIVKQCPATMAKVEADLCPLTLQIWRRCASDPLVHMQVLDLVSCCISSGQLQKAMEDQLLPVVHSDLQPEADPQLASSAMELFGVLLKRATLPLAAGMWTCAGLLLAKAMQSDESMMLQNACETLVSLVQRAPEPAAQLLEPLLRFAERLLGPDLDDDACLYVGPLAMLLFAHYGRVLPAQMQVALLRALVVRLGRAERPYLRQELVVVFARLLHEDMDGSLQVLANLEVPSGSGHRNGLELLMSTWLTCAADMRARRARNITVSALCRLHERLKEDPQLRAKLGEAASPDRLLQTIVAGLEFENERCSRLIEADALLEDSEDEEESHDQKQNFFLSDVLDLEDIDSDSEGDTFQDWGSLITRQLGRSHAWQVLSQELAKVERPTGRLLSAAISAYGRSSQWPLALAMLRRLANEDLEPNVVSFSAAMTACEKGGRWDLALPRSCASVWALAKASGAKGRLIFSDMPTVLVEPNFVTYGAALSALSRGEKWREALELFTVLPQRGVESGIISVTATLTACGRAACWQEALELLSWARQEHLQPTVICYSSALSALERGNRWDCALGLFAEMEENYIAPNTISFSAAISACEKCGQWQTSLRLLEQMYHREVAPDVVCYSAAISSCEKAAEWAMALFLLAELPRARCEANAISYNAAMGACENCNQWQAAIQLFEDMEPKVTPTVRTFNVLISACRHQWQLATGLFSTAVQRQLELSVPGPWRELGSKRGAGRDLSDFALPEEIAFIYEHKLGSALVTYNSLMASYESLWPRSLSLLEEMQSQVQTAGFLFLEAPSEMEWALSAACFAAYLLGLSQFICRALIHRKAALQFCQKCASEMRRAFRQASPQEKHLRRQVVLLKSSRAITHATCWLAVMTFCLQSIVFNIAMEQTRWMTDQATWGQVILTVILMVIVQVPSAMNEHTLDMWYIFCQLLSALLTSSYSCSTDQALTASMFVFLFISGPAAMFANRRILIFVSHLGLFGLAVLRCLTEDFPAGMRGGPAYAMTFFMFLCVASVISQFSHHQCRREVEAGVREKNSATQLSAASELLQLTCDAVLELDHDLRLRVHSSQLATMLLHRPHASLKGMKFTKFIAQEQND</sequence>
<dbReference type="InterPro" id="IPR011989">
    <property type="entry name" value="ARM-like"/>
</dbReference>
<evidence type="ECO:0000256" key="2">
    <source>
        <dbReference type="PROSITE-ProRule" id="PRU00708"/>
    </source>
</evidence>
<dbReference type="Gene3D" id="1.25.40.10">
    <property type="entry name" value="Tetratricopeptide repeat domain"/>
    <property type="match status" value="2"/>
</dbReference>
<organism evidence="5 6">
    <name type="scientific">Effrenium voratum</name>
    <dbReference type="NCBI Taxonomy" id="2562239"/>
    <lineage>
        <taxon>Eukaryota</taxon>
        <taxon>Sar</taxon>
        <taxon>Alveolata</taxon>
        <taxon>Dinophyceae</taxon>
        <taxon>Suessiales</taxon>
        <taxon>Symbiodiniaceae</taxon>
        <taxon>Effrenium</taxon>
    </lineage>
</organism>
<feature type="repeat" description="PPR" evidence="2">
    <location>
        <begin position="1101"/>
        <end position="1135"/>
    </location>
</feature>